<protein>
    <submittedName>
        <fullName evidence="1">Uncharacterized protein</fullName>
    </submittedName>
</protein>
<dbReference type="Proteomes" id="UP001143856">
    <property type="component" value="Unassembled WGS sequence"/>
</dbReference>
<accession>A0ACC1NSG7</accession>
<gene>
    <name evidence="1" type="ORF">NUW58_g6583</name>
</gene>
<dbReference type="EMBL" id="JAPDGR010001516">
    <property type="protein sequence ID" value="KAJ2981857.1"/>
    <property type="molecule type" value="Genomic_DNA"/>
</dbReference>
<reference evidence="1" key="1">
    <citation type="submission" date="2022-10" db="EMBL/GenBank/DDBJ databases">
        <title>Genome Sequence of Xylaria curta.</title>
        <authorList>
            <person name="Buettner E."/>
        </authorList>
    </citation>
    <scope>NUCLEOTIDE SEQUENCE</scope>
    <source>
        <strain evidence="1">Babe10</strain>
    </source>
</reference>
<comment type="caution">
    <text evidence="1">The sequence shown here is derived from an EMBL/GenBank/DDBJ whole genome shotgun (WGS) entry which is preliminary data.</text>
</comment>
<name>A0ACC1NSG7_9PEZI</name>
<evidence type="ECO:0000313" key="1">
    <source>
        <dbReference type="EMBL" id="KAJ2981857.1"/>
    </source>
</evidence>
<evidence type="ECO:0000313" key="2">
    <source>
        <dbReference type="Proteomes" id="UP001143856"/>
    </source>
</evidence>
<proteinExistence type="predicted"/>
<keyword evidence="2" id="KW-1185">Reference proteome</keyword>
<organism evidence="1 2">
    <name type="scientific">Xylaria curta</name>
    <dbReference type="NCBI Taxonomy" id="42375"/>
    <lineage>
        <taxon>Eukaryota</taxon>
        <taxon>Fungi</taxon>
        <taxon>Dikarya</taxon>
        <taxon>Ascomycota</taxon>
        <taxon>Pezizomycotina</taxon>
        <taxon>Sordariomycetes</taxon>
        <taxon>Xylariomycetidae</taxon>
        <taxon>Xylariales</taxon>
        <taxon>Xylariaceae</taxon>
        <taxon>Xylaria</taxon>
    </lineage>
</organism>
<sequence length="546" mass="58773">MDSTDNSTQEYDLGAGKHGPSLPNEELVNEAGTQTDYFNFLTGWRFYAVAAALQLALFLVNFEITIVSTALVSISNDLNDFSKTSWIVTAYLITYTAGLVIVAKLSDIFGRKRTYLLALLIFTAFSGGCGGAQTMVQLIVFRAFQGVGGGGLYAVAFVMLFELVPKNKYPLLLVTSVTLAVLGNALGPIFGGLITERSTWRWVFLLNVPTGTAAILCVLLFVPNDYPYQGLGVEKSRPKSKLSSIDFTGAFLMLLGLALLIAGLNEAASTLVWISGNVLAPIIVSVFAWAAFLICQWWYVHSRSSVQSVFPWRFCQSRLVMGIILNSFFTGAVSISLIILLPIRCQTTLGMGPLEAGVKLLPFVLLTPTGAALTAALVKNRRIAPVYVALCGIILQIAGLAALPSISPADTGVYGLQVIIGLGAGFNIGVVTLMTPYVVEHKDLAVATAAGTQFRFLGSAVVVSITTAVGNSLVKEKLTGILTPLQIQEIFRSLASINELSLELEDMVRRDFISSFNVQFRIVLGFAVASLISIALLWKKKQILVD</sequence>